<comment type="similarity">
    <text evidence="2 5">Belongs to the DegT/DnrJ/EryC1 family.</text>
</comment>
<keyword evidence="6" id="KW-0808">Transferase</keyword>
<feature type="modified residue" description="N6-(pyridoxal phosphate)lysine" evidence="4">
    <location>
        <position position="196"/>
    </location>
</feature>
<name>A0A7C4GIW6_9BACT</name>
<keyword evidence="6" id="KW-0032">Aminotransferase</keyword>
<evidence type="ECO:0000256" key="2">
    <source>
        <dbReference type="ARBA" id="ARBA00037999"/>
    </source>
</evidence>
<dbReference type="Gene3D" id="3.90.1150.10">
    <property type="entry name" value="Aspartate Aminotransferase, domain 1"/>
    <property type="match status" value="1"/>
</dbReference>
<evidence type="ECO:0000313" key="6">
    <source>
        <dbReference type="EMBL" id="HGU39731.1"/>
    </source>
</evidence>
<proteinExistence type="inferred from homology"/>
<dbReference type="InterPro" id="IPR015421">
    <property type="entry name" value="PyrdxlP-dep_Trfase_major"/>
</dbReference>
<keyword evidence="1 4" id="KW-0663">Pyridoxal phosphate</keyword>
<dbReference type="InterPro" id="IPR000653">
    <property type="entry name" value="DegT/StrS_aminotransferase"/>
</dbReference>
<dbReference type="Gene3D" id="3.40.640.10">
    <property type="entry name" value="Type I PLP-dependent aspartate aminotransferase-like (Major domain)"/>
    <property type="match status" value="1"/>
</dbReference>
<dbReference type="GO" id="GO:0008483">
    <property type="term" value="F:transaminase activity"/>
    <property type="evidence" value="ECO:0007669"/>
    <property type="project" value="UniProtKB-KW"/>
</dbReference>
<protein>
    <submittedName>
        <fullName evidence="6">DegT/DnrJ/EryC1/StrS family aminotransferase</fullName>
    </submittedName>
</protein>
<dbReference type="PIRSF" id="PIRSF000390">
    <property type="entry name" value="PLP_StrS"/>
    <property type="match status" value="1"/>
</dbReference>
<feature type="active site" description="Proton acceptor" evidence="3">
    <location>
        <position position="196"/>
    </location>
</feature>
<dbReference type="SUPFAM" id="SSF53383">
    <property type="entry name" value="PLP-dependent transferases"/>
    <property type="match status" value="1"/>
</dbReference>
<dbReference type="PANTHER" id="PTHR30244:SF36">
    <property type="entry name" value="3-OXO-GLUCOSE-6-PHOSPHATE:GLUTAMATE AMINOTRANSFERASE"/>
    <property type="match status" value="1"/>
</dbReference>
<dbReference type="AlphaFoldDB" id="A0A7C4GIW6"/>
<evidence type="ECO:0000256" key="1">
    <source>
        <dbReference type="ARBA" id="ARBA00022898"/>
    </source>
</evidence>
<organism evidence="6">
    <name type="scientific">Fervidobacterium thailandense</name>
    <dbReference type="NCBI Taxonomy" id="1008305"/>
    <lineage>
        <taxon>Bacteria</taxon>
        <taxon>Thermotogati</taxon>
        <taxon>Thermotogota</taxon>
        <taxon>Thermotogae</taxon>
        <taxon>Thermotogales</taxon>
        <taxon>Fervidobacteriaceae</taxon>
        <taxon>Fervidobacterium</taxon>
    </lineage>
</organism>
<evidence type="ECO:0000256" key="4">
    <source>
        <dbReference type="PIRSR" id="PIRSR000390-2"/>
    </source>
</evidence>
<dbReference type="CDD" id="cd00616">
    <property type="entry name" value="AHBA_syn"/>
    <property type="match status" value="1"/>
</dbReference>
<dbReference type="PANTHER" id="PTHR30244">
    <property type="entry name" value="TRANSAMINASE"/>
    <property type="match status" value="1"/>
</dbReference>
<sequence length="382" mass="43173">MPEKTRIPLFDLTRQYIQLRDEVLKVVDEVLSDGRVILGPWVEKFESELANYLGVKHVVGVANGSDALVIALQSLDIQPGEKVITTPYTFFATVSCIVRNGAIPVFVDVDPCTYNIDLNQVEDVLKNDPSVKVVIPVHLFGRTVEPNELIYLKERYGAKILEDAAQSIGSEGKLGDRIVKSGTFGDVGIFSFFPTKNLGAYGDAGAIVTNNDEIAQKCRMLRQHGAKEKYFHEMVGYNSRLDSIHAAILLVKLKYLDNWTGRRIEIAKKYGELFGKFKLLVKYPKVEERGYRYHVFHQYVVEFETNEQRERVKKHLTQSGIGTALYYPLPLHLQKCFAHLGYKEGNFPVSEKLSKTTLALPIFPELTDEEIETVVKTISEVL</sequence>
<evidence type="ECO:0000256" key="3">
    <source>
        <dbReference type="PIRSR" id="PIRSR000390-1"/>
    </source>
</evidence>
<accession>A0A7C4GIW6</accession>
<dbReference type="Pfam" id="PF01041">
    <property type="entry name" value="DegT_DnrJ_EryC1"/>
    <property type="match status" value="1"/>
</dbReference>
<comment type="caution">
    <text evidence="6">The sequence shown here is derived from an EMBL/GenBank/DDBJ whole genome shotgun (WGS) entry which is preliminary data.</text>
</comment>
<dbReference type="GO" id="GO:0000271">
    <property type="term" value="P:polysaccharide biosynthetic process"/>
    <property type="evidence" value="ECO:0007669"/>
    <property type="project" value="TreeGrafter"/>
</dbReference>
<dbReference type="EMBL" id="DSZY01000005">
    <property type="protein sequence ID" value="HGU39731.1"/>
    <property type="molecule type" value="Genomic_DNA"/>
</dbReference>
<evidence type="ECO:0000256" key="5">
    <source>
        <dbReference type="RuleBase" id="RU004508"/>
    </source>
</evidence>
<reference evidence="6" key="1">
    <citation type="journal article" date="2020" name="mSystems">
        <title>Genome- and Community-Level Interaction Insights into Carbon Utilization and Element Cycling Functions of Hydrothermarchaeota in Hydrothermal Sediment.</title>
        <authorList>
            <person name="Zhou Z."/>
            <person name="Liu Y."/>
            <person name="Xu W."/>
            <person name="Pan J."/>
            <person name="Luo Z.H."/>
            <person name="Li M."/>
        </authorList>
    </citation>
    <scope>NUCLEOTIDE SEQUENCE [LARGE SCALE GENOMIC DNA]</scope>
    <source>
        <strain evidence="6">SpSt-609</strain>
    </source>
</reference>
<dbReference type="InterPro" id="IPR015422">
    <property type="entry name" value="PyrdxlP-dep_Trfase_small"/>
</dbReference>
<dbReference type="GO" id="GO:0030170">
    <property type="term" value="F:pyridoxal phosphate binding"/>
    <property type="evidence" value="ECO:0007669"/>
    <property type="project" value="TreeGrafter"/>
</dbReference>
<gene>
    <name evidence="6" type="ORF">ENT77_00805</name>
</gene>
<dbReference type="InterPro" id="IPR015424">
    <property type="entry name" value="PyrdxlP-dep_Trfase"/>
</dbReference>